<evidence type="ECO:0000256" key="1">
    <source>
        <dbReference type="SAM" id="MobiDB-lite"/>
    </source>
</evidence>
<accession>A0A6A4W304</accession>
<evidence type="ECO:0000313" key="2">
    <source>
        <dbReference type="EMBL" id="KAF0302337.1"/>
    </source>
</evidence>
<name>A0A6A4W304_AMPAM</name>
<feature type="region of interest" description="Disordered" evidence="1">
    <location>
        <begin position="1"/>
        <end position="54"/>
    </location>
</feature>
<organism evidence="2 3">
    <name type="scientific">Amphibalanus amphitrite</name>
    <name type="common">Striped barnacle</name>
    <name type="synonym">Balanus amphitrite</name>
    <dbReference type="NCBI Taxonomy" id="1232801"/>
    <lineage>
        <taxon>Eukaryota</taxon>
        <taxon>Metazoa</taxon>
        <taxon>Ecdysozoa</taxon>
        <taxon>Arthropoda</taxon>
        <taxon>Crustacea</taxon>
        <taxon>Multicrustacea</taxon>
        <taxon>Cirripedia</taxon>
        <taxon>Thoracica</taxon>
        <taxon>Thoracicalcarea</taxon>
        <taxon>Balanomorpha</taxon>
        <taxon>Balanoidea</taxon>
        <taxon>Balanidae</taxon>
        <taxon>Amphibalaninae</taxon>
        <taxon>Amphibalanus</taxon>
    </lineage>
</organism>
<sequence>MRWSKQRPEAQPEPGPQSEPEFLPEREPEPGAAEGTALSAPPGNGWLNSPSDPSYRQLTAVERPIAVKQPRLSQEGARQAVFGVGRGRSRRLSAATLGNCESLCRCCGPSAGGLLSADVLCALAVSERGAAGVWLDLDTALCRYYRRDLPPPLALHPDPTAVSAANITAGVRHWAGRWADDGLSATVFADCSLLEDLSPYRLSQLPQTTELTQLAEPGQLTARHKIKKRLKTLFDEYDITLQYVTPDRYDTTAAGDEGANNTHGEVPERDHYTLSMGSALLDAATWLARHVNADVEAVEERIRHSVGDGGELEVEPNRDTSEPPDGLFES</sequence>
<gene>
    <name evidence="2" type="ORF">FJT64_025559</name>
</gene>
<evidence type="ECO:0000313" key="3">
    <source>
        <dbReference type="Proteomes" id="UP000440578"/>
    </source>
</evidence>
<comment type="caution">
    <text evidence="2">The sequence shown here is derived from an EMBL/GenBank/DDBJ whole genome shotgun (WGS) entry which is preliminary data.</text>
</comment>
<dbReference type="AlphaFoldDB" id="A0A6A4W304"/>
<proteinExistence type="predicted"/>
<reference evidence="2 3" key="1">
    <citation type="submission" date="2019-07" db="EMBL/GenBank/DDBJ databases">
        <title>Draft genome assembly of a fouling barnacle, Amphibalanus amphitrite (Darwin, 1854): The first reference genome for Thecostraca.</title>
        <authorList>
            <person name="Kim W."/>
        </authorList>
    </citation>
    <scope>NUCLEOTIDE SEQUENCE [LARGE SCALE GENOMIC DNA]</scope>
    <source>
        <strain evidence="2">SNU_AA5</strain>
        <tissue evidence="2">Soma without cirri and trophi</tissue>
    </source>
</reference>
<keyword evidence="3" id="KW-1185">Reference proteome</keyword>
<feature type="compositionally biased region" description="Basic and acidic residues" evidence="1">
    <location>
        <begin position="1"/>
        <end position="10"/>
    </location>
</feature>
<dbReference type="EMBL" id="VIIS01001072">
    <property type="protein sequence ID" value="KAF0302337.1"/>
    <property type="molecule type" value="Genomic_DNA"/>
</dbReference>
<feature type="region of interest" description="Disordered" evidence="1">
    <location>
        <begin position="304"/>
        <end position="330"/>
    </location>
</feature>
<protein>
    <submittedName>
        <fullName evidence="2">Uncharacterized protein</fullName>
    </submittedName>
</protein>
<dbReference type="Proteomes" id="UP000440578">
    <property type="component" value="Unassembled WGS sequence"/>
</dbReference>